<feature type="non-terminal residue" evidence="3">
    <location>
        <position position="109"/>
    </location>
</feature>
<dbReference type="Gene3D" id="1.10.238.10">
    <property type="entry name" value="EF-hand"/>
    <property type="match status" value="1"/>
</dbReference>
<keyword evidence="1" id="KW-0106">Calcium</keyword>
<dbReference type="PROSITE" id="PS00018">
    <property type="entry name" value="EF_HAND_1"/>
    <property type="match status" value="2"/>
</dbReference>
<dbReference type="SUPFAM" id="SSF47473">
    <property type="entry name" value="EF-hand"/>
    <property type="match status" value="1"/>
</dbReference>
<dbReference type="GO" id="GO:0005509">
    <property type="term" value="F:calcium ion binding"/>
    <property type="evidence" value="ECO:0007669"/>
    <property type="project" value="InterPro"/>
</dbReference>
<dbReference type="GeneID" id="8247260"/>
<feature type="domain" description="EF-hand" evidence="2">
    <location>
        <begin position="81"/>
        <end position="109"/>
    </location>
</feature>
<dbReference type="eggNOG" id="ENOG502SXD0">
    <property type="taxonomic scope" value="Eukaryota"/>
</dbReference>
<dbReference type="RefSeq" id="XP_002504838.1">
    <property type="nucleotide sequence ID" value="XM_002504792.1"/>
</dbReference>
<dbReference type="STRING" id="296587.C1EDQ7"/>
<evidence type="ECO:0000313" key="3">
    <source>
        <dbReference type="EMBL" id="ACO66096.1"/>
    </source>
</evidence>
<dbReference type="KEGG" id="mis:MICPUN_86685"/>
<accession>C1EDQ7</accession>
<proteinExistence type="predicted"/>
<evidence type="ECO:0000256" key="1">
    <source>
        <dbReference type="ARBA" id="ARBA00022837"/>
    </source>
</evidence>
<sequence length="109" mass="12255">MSSGALLGAYSNLRLDSEEKLEEGLQEDVFALMAKFGFSKTEEESEMQKFREVFDSIDEDGGGSLDIEEFTLGFQKVNPDMTDEQCRKIFDEADVDGSGDVDFEEFVEI</sequence>
<dbReference type="InParanoid" id="C1EDQ7"/>
<dbReference type="InterPro" id="IPR002048">
    <property type="entry name" value="EF_hand_dom"/>
</dbReference>
<keyword evidence="4" id="KW-1185">Reference proteome</keyword>
<dbReference type="InterPro" id="IPR011992">
    <property type="entry name" value="EF-hand-dom_pair"/>
</dbReference>
<name>C1EDQ7_MICCC</name>
<feature type="domain" description="EF-hand" evidence="2">
    <location>
        <begin position="45"/>
        <end position="80"/>
    </location>
</feature>
<dbReference type="OrthoDB" id="26525at2759"/>
<dbReference type="Pfam" id="PF13499">
    <property type="entry name" value="EF-hand_7"/>
    <property type="match status" value="1"/>
</dbReference>
<dbReference type="EMBL" id="CP001330">
    <property type="protein sequence ID" value="ACO66096.1"/>
    <property type="molecule type" value="Genomic_DNA"/>
</dbReference>
<gene>
    <name evidence="3" type="ORF">MICPUN_86685</name>
</gene>
<dbReference type="InterPro" id="IPR018247">
    <property type="entry name" value="EF_Hand_1_Ca_BS"/>
</dbReference>
<dbReference type="Proteomes" id="UP000002009">
    <property type="component" value="Chromosome 11"/>
</dbReference>
<protein>
    <recommendedName>
        <fullName evidence="2">EF-hand domain-containing protein</fullName>
    </recommendedName>
</protein>
<organism evidence="3 4">
    <name type="scientific">Micromonas commoda (strain RCC299 / NOUM17 / CCMP2709)</name>
    <name type="common">Picoplanktonic green alga</name>
    <dbReference type="NCBI Taxonomy" id="296587"/>
    <lineage>
        <taxon>Eukaryota</taxon>
        <taxon>Viridiplantae</taxon>
        <taxon>Chlorophyta</taxon>
        <taxon>Mamiellophyceae</taxon>
        <taxon>Mamiellales</taxon>
        <taxon>Mamiellaceae</taxon>
        <taxon>Micromonas</taxon>
    </lineage>
</organism>
<reference evidence="3 4" key="1">
    <citation type="journal article" date="2009" name="Science">
        <title>Green evolution and dynamic adaptations revealed by genomes of the marine picoeukaryotes Micromonas.</title>
        <authorList>
            <person name="Worden A.Z."/>
            <person name="Lee J.H."/>
            <person name="Mock T."/>
            <person name="Rouze P."/>
            <person name="Simmons M.P."/>
            <person name="Aerts A.L."/>
            <person name="Allen A.E."/>
            <person name="Cuvelier M.L."/>
            <person name="Derelle E."/>
            <person name="Everett M.V."/>
            <person name="Foulon E."/>
            <person name="Grimwood J."/>
            <person name="Gundlach H."/>
            <person name="Henrissat B."/>
            <person name="Napoli C."/>
            <person name="McDonald S.M."/>
            <person name="Parker M.S."/>
            <person name="Rombauts S."/>
            <person name="Salamov A."/>
            <person name="Von Dassow P."/>
            <person name="Badger J.H."/>
            <person name="Coutinho P.M."/>
            <person name="Demir E."/>
            <person name="Dubchak I."/>
            <person name="Gentemann C."/>
            <person name="Eikrem W."/>
            <person name="Gready J.E."/>
            <person name="John U."/>
            <person name="Lanier W."/>
            <person name="Lindquist E.A."/>
            <person name="Lucas S."/>
            <person name="Mayer K.F."/>
            <person name="Moreau H."/>
            <person name="Not F."/>
            <person name="Otillar R."/>
            <person name="Panaud O."/>
            <person name="Pangilinan J."/>
            <person name="Paulsen I."/>
            <person name="Piegu B."/>
            <person name="Poliakov A."/>
            <person name="Robbens S."/>
            <person name="Schmutz J."/>
            <person name="Toulza E."/>
            <person name="Wyss T."/>
            <person name="Zelensky A."/>
            <person name="Zhou K."/>
            <person name="Armbrust E.V."/>
            <person name="Bhattacharya D."/>
            <person name="Goodenough U.W."/>
            <person name="Van de Peer Y."/>
            <person name="Grigoriev I.V."/>
        </authorList>
    </citation>
    <scope>NUCLEOTIDE SEQUENCE [LARGE SCALE GENOMIC DNA]</scope>
    <source>
        <strain evidence="4">RCC299 / NOUM17</strain>
    </source>
</reference>
<evidence type="ECO:0000259" key="2">
    <source>
        <dbReference type="PROSITE" id="PS50222"/>
    </source>
</evidence>
<dbReference type="PROSITE" id="PS50222">
    <property type="entry name" value="EF_HAND_2"/>
    <property type="match status" value="2"/>
</dbReference>
<dbReference type="AlphaFoldDB" id="C1EDQ7"/>
<dbReference type="CDD" id="cd00051">
    <property type="entry name" value="EFh"/>
    <property type="match status" value="1"/>
</dbReference>
<evidence type="ECO:0000313" key="4">
    <source>
        <dbReference type="Proteomes" id="UP000002009"/>
    </source>
</evidence>
<dbReference type="SMART" id="SM00054">
    <property type="entry name" value="EFh"/>
    <property type="match status" value="2"/>
</dbReference>